<dbReference type="Proteomes" id="UP000009311">
    <property type="component" value="Unassembled WGS sequence"/>
</dbReference>
<sequence>MIQRETYINQIRPYFNTDLVKVLTGIRRSGKSVMLKLIQDELEKEGIDRSRFISFNFESLRYAKLRDGMALYEAISSKIEHMTDKAYIFIDEIQEVTDWEKVINSLRVDYDCDIYITGSNAKLLSGELATYLAGRYVSFEVYPFSFKEFLNVLDKSPADPALQQDFNQYIQFGGMPEIANIKDYQTNADKYLQDVYSTIMLKDIIQRNNIRNVDLLERIIQYVLANVGHTFSSNSLAKYFKSEYRSGSTETILNYLKACCDAFLFYKVKREDVASKRLLSVNEKYYIADHGIRHAILGNNQANIDQILENIVFLELKRRGYQVRVGKVGNLEIDFVAVKADKKIYVQVSYLLASEKTIQREFEPLLEVRDNYPKYVITMDQLNFSRDGVIHQNIVDFLLSDQY</sequence>
<dbReference type="Pfam" id="PF13635">
    <property type="entry name" value="DUF4143"/>
    <property type="match status" value="1"/>
</dbReference>
<dbReference type="InterPro" id="IPR041682">
    <property type="entry name" value="AAA_14"/>
</dbReference>
<dbReference type="eggNOG" id="COG1373">
    <property type="taxonomic scope" value="Bacteria"/>
</dbReference>
<dbReference type="PANTHER" id="PTHR33295">
    <property type="entry name" value="ATPASE"/>
    <property type="match status" value="1"/>
</dbReference>
<dbReference type="PANTHER" id="PTHR33295:SF20">
    <property type="entry name" value="ATPASE"/>
    <property type="match status" value="1"/>
</dbReference>
<protein>
    <recommendedName>
        <fullName evidence="5">ATPase</fullName>
    </recommendedName>
</protein>
<dbReference type="PATRIC" id="fig|1423790.3.peg.1148"/>
<gene>
    <name evidence="3" type="ORF">BN53_03360</name>
</gene>
<comment type="caution">
    <text evidence="3">The sequence shown here is derived from an EMBL/GenBank/DDBJ whole genome shotgun (WGS) entry which is preliminary data.</text>
</comment>
<name>I7IZI4_9LACO</name>
<proteinExistence type="predicted"/>
<evidence type="ECO:0000313" key="4">
    <source>
        <dbReference type="Proteomes" id="UP000009311"/>
    </source>
</evidence>
<dbReference type="OrthoDB" id="9801684at2"/>
<dbReference type="InterPro" id="IPR025420">
    <property type="entry name" value="DUF4143"/>
</dbReference>
<organism evidence="3 4">
    <name type="scientific">Lactobacillus pasteurii DSM 23907 = CRBIP 24.76</name>
    <dbReference type="NCBI Taxonomy" id="1423790"/>
    <lineage>
        <taxon>Bacteria</taxon>
        <taxon>Bacillati</taxon>
        <taxon>Bacillota</taxon>
        <taxon>Bacilli</taxon>
        <taxon>Lactobacillales</taxon>
        <taxon>Lactobacillaceae</taxon>
        <taxon>Lactobacillus</taxon>
    </lineage>
</organism>
<dbReference type="RefSeq" id="WP_009559677.1">
    <property type="nucleotide sequence ID" value="NZ_AYZN01000003.1"/>
</dbReference>
<dbReference type="EMBL" id="CAKD01000020">
    <property type="protein sequence ID" value="CCI85127.1"/>
    <property type="molecule type" value="Genomic_DNA"/>
</dbReference>
<feature type="domain" description="DUF4143" evidence="2">
    <location>
        <begin position="202"/>
        <end position="349"/>
    </location>
</feature>
<evidence type="ECO:0000259" key="1">
    <source>
        <dbReference type="Pfam" id="PF13173"/>
    </source>
</evidence>
<dbReference type="AlphaFoldDB" id="I7IZI4"/>
<evidence type="ECO:0000259" key="2">
    <source>
        <dbReference type="Pfam" id="PF13635"/>
    </source>
</evidence>
<evidence type="ECO:0000313" key="3">
    <source>
        <dbReference type="EMBL" id="CCI85127.1"/>
    </source>
</evidence>
<dbReference type="Pfam" id="PF13173">
    <property type="entry name" value="AAA_14"/>
    <property type="match status" value="1"/>
</dbReference>
<dbReference type="SUPFAM" id="SSF52540">
    <property type="entry name" value="P-loop containing nucleoside triphosphate hydrolases"/>
    <property type="match status" value="1"/>
</dbReference>
<feature type="domain" description="AAA" evidence="1">
    <location>
        <begin position="20"/>
        <end position="150"/>
    </location>
</feature>
<accession>I7IZI4</accession>
<reference evidence="3 4" key="1">
    <citation type="submission" date="2012-06" db="EMBL/GenBank/DDBJ databases">
        <title>Draft Genome Sequence of Lactobacillus pasteurii CRBIP 24.76T.</title>
        <authorList>
            <person name="Cousin S."/>
            <person name="Bouchier C."/>
            <person name="Loux V."/>
            <person name="Ma L."/>
            <person name="Creno S."/>
            <person name="Bizet C."/>
            <person name="Clermont D."/>
        </authorList>
    </citation>
    <scope>NUCLEOTIDE SEQUENCE [LARGE SCALE GENOMIC DNA]</scope>
    <source>
        <strain evidence="4">CRBIP 24.76T</strain>
    </source>
</reference>
<evidence type="ECO:0008006" key="5">
    <source>
        <dbReference type="Google" id="ProtNLM"/>
    </source>
</evidence>
<keyword evidence="4" id="KW-1185">Reference proteome</keyword>
<dbReference type="STRING" id="1423790.BN53_03360"/>
<dbReference type="InterPro" id="IPR027417">
    <property type="entry name" value="P-loop_NTPase"/>
</dbReference>